<reference evidence="2" key="1">
    <citation type="submission" date="2021-03" db="EMBL/GenBank/DDBJ databases">
        <title>Draft genome sequence of rust myrtle Austropuccinia psidii MF-1, a brazilian biotype.</title>
        <authorList>
            <person name="Quecine M.C."/>
            <person name="Pachon D.M.R."/>
            <person name="Bonatelli M.L."/>
            <person name="Correr F.H."/>
            <person name="Franceschini L.M."/>
            <person name="Leite T.F."/>
            <person name="Margarido G.R.A."/>
            <person name="Almeida C.A."/>
            <person name="Ferrarezi J.A."/>
            <person name="Labate C.A."/>
        </authorList>
    </citation>
    <scope>NUCLEOTIDE SEQUENCE</scope>
    <source>
        <strain evidence="2">MF-1</strain>
    </source>
</reference>
<protein>
    <submittedName>
        <fullName evidence="2">Uncharacterized protein</fullName>
    </submittedName>
</protein>
<evidence type="ECO:0000256" key="1">
    <source>
        <dbReference type="SAM" id="MobiDB-lite"/>
    </source>
</evidence>
<dbReference type="EMBL" id="AVOT02002718">
    <property type="protein sequence ID" value="MBW0471295.1"/>
    <property type="molecule type" value="Genomic_DNA"/>
</dbReference>
<evidence type="ECO:0000313" key="3">
    <source>
        <dbReference type="Proteomes" id="UP000765509"/>
    </source>
</evidence>
<gene>
    <name evidence="2" type="ORF">O181_011010</name>
</gene>
<dbReference type="AlphaFoldDB" id="A0A9Q3GLH2"/>
<feature type="compositionally biased region" description="Low complexity" evidence="1">
    <location>
        <begin position="100"/>
        <end position="110"/>
    </location>
</feature>
<name>A0A9Q3GLH2_9BASI</name>
<organism evidence="2 3">
    <name type="scientific">Austropuccinia psidii MF-1</name>
    <dbReference type="NCBI Taxonomy" id="1389203"/>
    <lineage>
        <taxon>Eukaryota</taxon>
        <taxon>Fungi</taxon>
        <taxon>Dikarya</taxon>
        <taxon>Basidiomycota</taxon>
        <taxon>Pucciniomycotina</taxon>
        <taxon>Pucciniomycetes</taxon>
        <taxon>Pucciniales</taxon>
        <taxon>Sphaerophragmiaceae</taxon>
        <taxon>Austropuccinia</taxon>
    </lineage>
</organism>
<comment type="caution">
    <text evidence="2">The sequence shown here is derived from an EMBL/GenBank/DDBJ whole genome shotgun (WGS) entry which is preliminary data.</text>
</comment>
<dbReference type="Proteomes" id="UP000765509">
    <property type="component" value="Unassembled WGS sequence"/>
</dbReference>
<accession>A0A9Q3GLH2</accession>
<sequence>MQIQELVQRIQRGGVGNMPKPLARGHELLLTQKELSGSGEDHRNLSTLEPIVLQIKGQKDKQLVEKSKSFIHRPEEGIGNDPSFGERSPSGIYQLQTRYSSAQEQAQTTSEETERSQ</sequence>
<keyword evidence="3" id="KW-1185">Reference proteome</keyword>
<feature type="region of interest" description="Disordered" evidence="1">
    <location>
        <begin position="70"/>
        <end position="117"/>
    </location>
</feature>
<evidence type="ECO:0000313" key="2">
    <source>
        <dbReference type="EMBL" id="MBW0471295.1"/>
    </source>
</evidence>
<proteinExistence type="predicted"/>